<accession>Q7XK76</accession>
<dbReference type="EMBL" id="AL662961">
    <property type="protein sequence ID" value="CAE05819.1"/>
    <property type="molecule type" value="Genomic_DNA"/>
</dbReference>
<sequence>MATEGRNRCGSHLSASPFSPSFSPSGPAENEAERRRTGSSQSPARMSPRRDAPVVMGAKTTTRWERVTAAWTGSGGERRRRQQHTASAVADEGGANEVGRREAAENVVEGMVGEHCGGGNLTAARLLLRRRRRHASTSGGAPPSAPRYAS</sequence>
<evidence type="ECO:0000256" key="1">
    <source>
        <dbReference type="SAM" id="MobiDB-lite"/>
    </source>
</evidence>
<evidence type="ECO:0000313" key="3">
    <source>
        <dbReference type="Proteomes" id="UP000000763"/>
    </source>
</evidence>
<proteinExistence type="predicted"/>
<dbReference type="Proteomes" id="UP000000763">
    <property type="component" value="Chromosome 4"/>
</dbReference>
<feature type="region of interest" description="Disordered" evidence="1">
    <location>
        <begin position="130"/>
        <end position="150"/>
    </location>
</feature>
<gene>
    <name evidence="2" type="primary">OSJNBa0028M15.11</name>
</gene>
<protein>
    <submittedName>
        <fullName evidence="2">OSJNBa0028M15.11 protein</fullName>
    </submittedName>
</protein>
<name>Q7XK76_ORYSJ</name>
<reference evidence="3" key="2">
    <citation type="journal article" date="2008" name="Nucleic Acids Res.">
        <title>The rice annotation project database (RAP-DB): 2008 update.</title>
        <authorList>
            <consortium name="The rice annotation project (RAP)"/>
        </authorList>
    </citation>
    <scope>GENOME REANNOTATION</scope>
    <source>
        <strain evidence="3">cv. Nipponbare</strain>
    </source>
</reference>
<organism evidence="2 3">
    <name type="scientific">Oryza sativa subsp. japonica</name>
    <name type="common">Rice</name>
    <dbReference type="NCBI Taxonomy" id="39947"/>
    <lineage>
        <taxon>Eukaryota</taxon>
        <taxon>Viridiplantae</taxon>
        <taxon>Streptophyta</taxon>
        <taxon>Embryophyta</taxon>
        <taxon>Tracheophyta</taxon>
        <taxon>Spermatophyta</taxon>
        <taxon>Magnoliopsida</taxon>
        <taxon>Liliopsida</taxon>
        <taxon>Poales</taxon>
        <taxon>Poaceae</taxon>
        <taxon>BOP clade</taxon>
        <taxon>Oryzoideae</taxon>
        <taxon>Oryzeae</taxon>
        <taxon>Oryzinae</taxon>
        <taxon>Oryza</taxon>
        <taxon>Oryza sativa</taxon>
    </lineage>
</organism>
<feature type="compositionally biased region" description="Low complexity" evidence="1">
    <location>
        <begin position="14"/>
        <end position="28"/>
    </location>
</feature>
<evidence type="ECO:0000313" key="2">
    <source>
        <dbReference type="EMBL" id="CAE05819.1"/>
    </source>
</evidence>
<feature type="region of interest" description="Disordered" evidence="1">
    <location>
        <begin position="1"/>
        <end position="99"/>
    </location>
</feature>
<dbReference type="AlphaFoldDB" id="Q7XK76"/>
<reference evidence="3" key="1">
    <citation type="journal article" date="2005" name="Nature">
        <title>The map-based sequence of the rice genome.</title>
        <authorList>
            <consortium name="International rice genome sequencing project (IRGSP)"/>
            <person name="Matsumoto T."/>
            <person name="Wu J."/>
            <person name="Kanamori H."/>
            <person name="Katayose Y."/>
            <person name="Fujisawa M."/>
            <person name="Namiki N."/>
            <person name="Mizuno H."/>
            <person name="Yamamoto K."/>
            <person name="Antonio B.A."/>
            <person name="Baba T."/>
            <person name="Sakata K."/>
            <person name="Nagamura Y."/>
            <person name="Aoki H."/>
            <person name="Arikawa K."/>
            <person name="Arita K."/>
            <person name="Bito T."/>
            <person name="Chiden Y."/>
            <person name="Fujitsuka N."/>
            <person name="Fukunaka R."/>
            <person name="Hamada M."/>
            <person name="Harada C."/>
            <person name="Hayashi A."/>
            <person name="Hijishita S."/>
            <person name="Honda M."/>
            <person name="Hosokawa S."/>
            <person name="Ichikawa Y."/>
            <person name="Idonuma A."/>
            <person name="Iijima M."/>
            <person name="Ikeda M."/>
            <person name="Ikeno M."/>
            <person name="Ito K."/>
            <person name="Ito S."/>
            <person name="Ito T."/>
            <person name="Ito Y."/>
            <person name="Ito Y."/>
            <person name="Iwabuchi A."/>
            <person name="Kamiya K."/>
            <person name="Karasawa W."/>
            <person name="Kurita K."/>
            <person name="Katagiri S."/>
            <person name="Kikuta A."/>
            <person name="Kobayashi H."/>
            <person name="Kobayashi N."/>
            <person name="Machita K."/>
            <person name="Maehara T."/>
            <person name="Masukawa M."/>
            <person name="Mizubayashi T."/>
            <person name="Mukai Y."/>
            <person name="Nagasaki H."/>
            <person name="Nagata Y."/>
            <person name="Naito S."/>
            <person name="Nakashima M."/>
            <person name="Nakama Y."/>
            <person name="Nakamichi Y."/>
            <person name="Nakamura M."/>
            <person name="Meguro A."/>
            <person name="Negishi M."/>
            <person name="Ohta I."/>
            <person name="Ohta T."/>
            <person name="Okamoto M."/>
            <person name="Ono N."/>
            <person name="Saji S."/>
            <person name="Sakaguchi M."/>
            <person name="Sakai K."/>
            <person name="Shibata M."/>
            <person name="Shimokawa T."/>
            <person name="Song J."/>
            <person name="Takazaki Y."/>
            <person name="Terasawa K."/>
            <person name="Tsugane M."/>
            <person name="Tsuji K."/>
            <person name="Ueda S."/>
            <person name="Waki K."/>
            <person name="Yamagata H."/>
            <person name="Yamamoto M."/>
            <person name="Yamamoto S."/>
            <person name="Yamane H."/>
            <person name="Yoshiki S."/>
            <person name="Yoshihara R."/>
            <person name="Yukawa K."/>
            <person name="Zhong H."/>
            <person name="Yano M."/>
            <person name="Yuan Q."/>
            <person name="Ouyang S."/>
            <person name="Liu J."/>
            <person name="Jones K.M."/>
            <person name="Gansberger K."/>
            <person name="Moffat K."/>
            <person name="Hill J."/>
            <person name="Bera J."/>
            <person name="Fadrosh D."/>
            <person name="Jin S."/>
            <person name="Johri S."/>
            <person name="Kim M."/>
            <person name="Overton L."/>
            <person name="Reardon M."/>
            <person name="Tsitrin T."/>
            <person name="Vuong H."/>
            <person name="Weaver B."/>
            <person name="Ciecko A."/>
            <person name="Tallon L."/>
            <person name="Jackson J."/>
            <person name="Pai G."/>
            <person name="Aken S.V."/>
            <person name="Utterback T."/>
            <person name="Reidmuller S."/>
            <person name="Feldblyum T."/>
            <person name="Hsiao J."/>
            <person name="Zismann V."/>
            <person name="Iobst S."/>
            <person name="de Vazeille A.R."/>
            <person name="Buell C.R."/>
            <person name="Ying K."/>
            <person name="Li Y."/>
            <person name="Lu T."/>
            <person name="Huang Y."/>
            <person name="Zhao Q."/>
            <person name="Feng Q."/>
            <person name="Zhang L."/>
            <person name="Zhu J."/>
            <person name="Weng Q."/>
            <person name="Mu J."/>
            <person name="Lu Y."/>
            <person name="Fan D."/>
            <person name="Liu Y."/>
            <person name="Guan J."/>
            <person name="Zhang Y."/>
            <person name="Yu S."/>
            <person name="Liu X."/>
            <person name="Zhang Y."/>
            <person name="Hong G."/>
            <person name="Han B."/>
            <person name="Choisne N."/>
            <person name="Demange N."/>
            <person name="Orjeda G."/>
            <person name="Samain S."/>
            <person name="Cattolico L."/>
            <person name="Pelletier E."/>
            <person name="Couloux A."/>
            <person name="Segurens B."/>
            <person name="Wincker P."/>
            <person name="D'Hont A."/>
            <person name="Scarpelli C."/>
            <person name="Weissenbach J."/>
            <person name="Salanoubat M."/>
            <person name="Quetier F."/>
            <person name="Yu Y."/>
            <person name="Kim H.R."/>
            <person name="Rambo T."/>
            <person name="Currie J."/>
            <person name="Collura K."/>
            <person name="Luo M."/>
            <person name="Yang T."/>
            <person name="Ammiraju J.S.S."/>
            <person name="Engler F."/>
            <person name="Soderlund C."/>
            <person name="Wing R.A."/>
            <person name="Palmer L.E."/>
            <person name="de la Bastide M."/>
            <person name="Spiegel L."/>
            <person name="Nascimento L."/>
            <person name="Zutavern T."/>
            <person name="O'Shaughnessy A."/>
            <person name="Dike S."/>
            <person name="Dedhia N."/>
            <person name="Preston R."/>
            <person name="Balija V."/>
            <person name="McCombie W.R."/>
            <person name="Chow T."/>
            <person name="Chen H."/>
            <person name="Chung M."/>
            <person name="Chen C."/>
            <person name="Shaw J."/>
            <person name="Wu H."/>
            <person name="Hsiao K."/>
            <person name="Chao Y."/>
            <person name="Chu M."/>
            <person name="Cheng C."/>
            <person name="Hour A."/>
            <person name="Lee P."/>
            <person name="Lin S."/>
            <person name="Lin Y."/>
            <person name="Liou J."/>
            <person name="Liu S."/>
            <person name="Hsing Y."/>
            <person name="Raghuvanshi S."/>
            <person name="Mohanty A."/>
            <person name="Bharti A.K."/>
            <person name="Gaur A."/>
            <person name="Gupta V."/>
            <person name="Kumar D."/>
            <person name="Ravi V."/>
            <person name="Vij S."/>
            <person name="Kapur A."/>
            <person name="Khurana P."/>
            <person name="Khurana P."/>
            <person name="Khurana J.P."/>
            <person name="Tyagi A.K."/>
            <person name="Gaikwad K."/>
            <person name="Singh A."/>
            <person name="Dalal V."/>
            <person name="Srivastava S."/>
            <person name="Dixit A."/>
            <person name="Pal A.K."/>
            <person name="Ghazi I.A."/>
            <person name="Yadav M."/>
            <person name="Pandit A."/>
            <person name="Bhargava A."/>
            <person name="Sureshbabu K."/>
            <person name="Batra K."/>
            <person name="Sharma T.R."/>
            <person name="Mohapatra T."/>
            <person name="Singh N.K."/>
            <person name="Messing J."/>
            <person name="Nelson A.B."/>
            <person name="Fuks G."/>
            <person name="Kavchok S."/>
            <person name="Keizer G."/>
            <person name="Linton E."/>
            <person name="Llaca V."/>
            <person name="Song R."/>
            <person name="Tanyolac B."/>
            <person name="Young S."/>
            <person name="Ho-Il K."/>
            <person name="Hahn J.H."/>
            <person name="Sangsakoo G."/>
            <person name="Vanavichit A."/>
            <person name="de Mattos Luiz.A.T."/>
            <person name="Zimmer P.D."/>
            <person name="Malone G."/>
            <person name="Dellagostin O."/>
            <person name="de Oliveira A.C."/>
            <person name="Bevan M."/>
            <person name="Bancroft I."/>
            <person name="Minx P."/>
            <person name="Cordum H."/>
            <person name="Wilson R."/>
            <person name="Cheng Z."/>
            <person name="Jin W."/>
            <person name="Jiang J."/>
            <person name="Leong S.A."/>
            <person name="Iwama H."/>
            <person name="Gojobori T."/>
            <person name="Itoh T."/>
            <person name="Niimura Y."/>
            <person name="Fujii Y."/>
            <person name="Habara T."/>
            <person name="Sakai H."/>
            <person name="Sato Y."/>
            <person name="Wilson G."/>
            <person name="Kumar K."/>
            <person name="McCouch S."/>
            <person name="Juretic N."/>
            <person name="Hoen D."/>
            <person name="Wright S."/>
            <person name="Bruskiewich R."/>
            <person name="Bureau T."/>
            <person name="Miyao A."/>
            <person name="Hirochika H."/>
            <person name="Nishikawa T."/>
            <person name="Kadowaki K."/>
            <person name="Sugiura M."/>
            <person name="Burr B."/>
            <person name="Sasaki T."/>
        </authorList>
    </citation>
    <scope>NUCLEOTIDE SEQUENCE [LARGE SCALE GENOMIC DNA]</scope>
    <source>
        <strain evidence="3">cv. Nipponbare</strain>
    </source>
</reference>